<feature type="non-terminal residue" evidence="1">
    <location>
        <position position="173"/>
    </location>
</feature>
<name>A0A9P4Q5X1_9PEZI</name>
<comment type="caution">
    <text evidence="1">The sequence shown here is derived from an EMBL/GenBank/DDBJ whole genome shotgun (WGS) entry which is preliminary data.</text>
</comment>
<feature type="non-terminal residue" evidence="1">
    <location>
        <position position="1"/>
    </location>
</feature>
<sequence>HRTKITSEMFSPLYDWPMRYDPTFAMSNVLKGRLLAYECDLLHVFRTNPAARIPKSLGIGRKDCFTHQDLLWLIKTIRDCLLTMGLGWSEVANVAGTWFCCRTRAIQQNYFMDRYFSISISRQALRSGYAVEVCPDDIVSSRLFWSEFETPNMSSLMDAKQYRKRIRSFLEAA</sequence>
<dbReference type="EMBL" id="MU003792">
    <property type="protein sequence ID" value="KAF2721173.1"/>
    <property type="molecule type" value="Genomic_DNA"/>
</dbReference>
<protein>
    <submittedName>
        <fullName evidence="1">Uncharacterized protein</fullName>
    </submittedName>
</protein>
<proteinExistence type="predicted"/>
<gene>
    <name evidence="1" type="ORF">K431DRAFT_189488</name>
</gene>
<evidence type="ECO:0000313" key="2">
    <source>
        <dbReference type="Proteomes" id="UP000799441"/>
    </source>
</evidence>
<dbReference type="Proteomes" id="UP000799441">
    <property type="component" value="Unassembled WGS sequence"/>
</dbReference>
<evidence type="ECO:0000313" key="1">
    <source>
        <dbReference type="EMBL" id="KAF2721173.1"/>
    </source>
</evidence>
<organism evidence="1 2">
    <name type="scientific">Polychaeton citri CBS 116435</name>
    <dbReference type="NCBI Taxonomy" id="1314669"/>
    <lineage>
        <taxon>Eukaryota</taxon>
        <taxon>Fungi</taxon>
        <taxon>Dikarya</taxon>
        <taxon>Ascomycota</taxon>
        <taxon>Pezizomycotina</taxon>
        <taxon>Dothideomycetes</taxon>
        <taxon>Dothideomycetidae</taxon>
        <taxon>Capnodiales</taxon>
        <taxon>Capnodiaceae</taxon>
        <taxon>Polychaeton</taxon>
    </lineage>
</organism>
<accession>A0A9P4Q5X1</accession>
<dbReference type="AlphaFoldDB" id="A0A9P4Q5X1"/>
<reference evidence="1" key="1">
    <citation type="journal article" date="2020" name="Stud. Mycol.">
        <title>101 Dothideomycetes genomes: a test case for predicting lifestyles and emergence of pathogens.</title>
        <authorList>
            <person name="Haridas S."/>
            <person name="Albert R."/>
            <person name="Binder M."/>
            <person name="Bloem J."/>
            <person name="Labutti K."/>
            <person name="Salamov A."/>
            <person name="Andreopoulos B."/>
            <person name="Baker S."/>
            <person name="Barry K."/>
            <person name="Bills G."/>
            <person name="Bluhm B."/>
            <person name="Cannon C."/>
            <person name="Castanera R."/>
            <person name="Culley D."/>
            <person name="Daum C."/>
            <person name="Ezra D."/>
            <person name="Gonzalez J."/>
            <person name="Henrissat B."/>
            <person name="Kuo A."/>
            <person name="Liang C."/>
            <person name="Lipzen A."/>
            <person name="Lutzoni F."/>
            <person name="Magnuson J."/>
            <person name="Mondo S."/>
            <person name="Nolan M."/>
            <person name="Ohm R."/>
            <person name="Pangilinan J."/>
            <person name="Park H.-J."/>
            <person name="Ramirez L."/>
            <person name="Alfaro M."/>
            <person name="Sun H."/>
            <person name="Tritt A."/>
            <person name="Yoshinaga Y."/>
            <person name="Zwiers L.-H."/>
            <person name="Turgeon B."/>
            <person name="Goodwin S."/>
            <person name="Spatafora J."/>
            <person name="Crous P."/>
            <person name="Grigoriev I."/>
        </authorList>
    </citation>
    <scope>NUCLEOTIDE SEQUENCE</scope>
    <source>
        <strain evidence="1">CBS 116435</strain>
    </source>
</reference>
<keyword evidence="2" id="KW-1185">Reference proteome</keyword>
<dbReference type="OrthoDB" id="3650944at2759"/>